<dbReference type="SMART" id="SM00090">
    <property type="entry name" value="RIO"/>
    <property type="match status" value="1"/>
</dbReference>
<comment type="similarity">
    <text evidence="1">Belongs to the protein kinase superfamily. RIO-type Ser/Thr kinase family.</text>
</comment>
<dbReference type="GO" id="GO:0004674">
    <property type="term" value="F:protein serine/threonine kinase activity"/>
    <property type="evidence" value="ECO:0007669"/>
    <property type="project" value="UniProtKB-KW"/>
</dbReference>
<dbReference type="InterPro" id="IPR000687">
    <property type="entry name" value="RIO_kinase"/>
</dbReference>
<evidence type="ECO:0000256" key="7">
    <source>
        <dbReference type="ARBA" id="ARBA00022777"/>
    </source>
</evidence>
<dbReference type="InterPro" id="IPR051272">
    <property type="entry name" value="RIO-type_Ser/Thr_kinase"/>
</dbReference>
<evidence type="ECO:0000313" key="15">
    <source>
        <dbReference type="Proteomes" id="UP000054524"/>
    </source>
</evidence>
<feature type="compositionally biased region" description="Acidic residues" evidence="12">
    <location>
        <begin position="231"/>
        <end position="240"/>
    </location>
</feature>
<dbReference type="Pfam" id="PF01163">
    <property type="entry name" value="RIO1"/>
    <property type="match status" value="2"/>
</dbReference>
<evidence type="ECO:0000256" key="11">
    <source>
        <dbReference type="ARBA" id="ARBA00048679"/>
    </source>
</evidence>
<keyword evidence="3" id="KW-0723">Serine/threonine-protein kinase</keyword>
<comment type="catalytic activity">
    <reaction evidence="10">
        <text>L-threonyl-[protein] + ATP = O-phospho-L-threonyl-[protein] + ADP + H(+)</text>
        <dbReference type="Rhea" id="RHEA:46608"/>
        <dbReference type="Rhea" id="RHEA-COMP:11060"/>
        <dbReference type="Rhea" id="RHEA-COMP:11605"/>
        <dbReference type="ChEBI" id="CHEBI:15378"/>
        <dbReference type="ChEBI" id="CHEBI:30013"/>
        <dbReference type="ChEBI" id="CHEBI:30616"/>
        <dbReference type="ChEBI" id="CHEBI:61977"/>
        <dbReference type="ChEBI" id="CHEBI:456216"/>
        <dbReference type="EC" id="2.7.11.1"/>
    </reaction>
</comment>
<feature type="compositionally biased region" description="Basic and acidic residues" evidence="12">
    <location>
        <begin position="302"/>
        <end position="311"/>
    </location>
</feature>
<name>A0A086J4M7_NEMA1</name>
<keyword evidence="8" id="KW-0067">ATP-binding</keyword>
<evidence type="ECO:0000256" key="4">
    <source>
        <dbReference type="ARBA" id="ARBA00022679"/>
    </source>
</evidence>
<evidence type="ECO:0000259" key="13">
    <source>
        <dbReference type="SMART" id="SM00090"/>
    </source>
</evidence>
<feature type="domain" description="RIO kinase" evidence="13">
    <location>
        <begin position="16"/>
        <end position="449"/>
    </location>
</feature>
<dbReference type="GO" id="GO:0046872">
    <property type="term" value="F:metal ion binding"/>
    <property type="evidence" value="ECO:0007669"/>
    <property type="project" value="UniProtKB-KW"/>
</dbReference>
<evidence type="ECO:0000256" key="12">
    <source>
        <dbReference type="SAM" id="MobiDB-lite"/>
    </source>
</evidence>
<dbReference type="InterPro" id="IPR011009">
    <property type="entry name" value="Kinase-like_dom_sf"/>
</dbReference>
<keyword evidence="9" id="KW-0460">Magnesium</keyword>
<feature type="region of interest" description="Disordered" evidence="12">
    <location>
        <begin position="481"/>
        <end position="537"/>
    </location>
</feature>
<comment type="caution">
    <text evidence="14">The sequence shown here is derived from an EMBL/GenBank/DDBJ whole genome shotgun (WGS) entry which is preliminary data.</text>
</comment>
<feature type="region of interest" description="Disordered" evidence="12">
    <location>
        <begin position="175"/>
        <end position="240"/>
    </location>
</feature>
<proteinExistence type="inferred from homology"/>
<dbReference type="InterPro" id="IPR018935">
    <property type="entry name" value="RIO_kinase_CS"/>
</dbReference>
<evidence type="ECO:0000256" key="1">
    <source>
        <dbReference type="ARBA" id="ARBA00009196"/>
    </source>
</evidence>
<dbReference type="RefSeq" id="XP_052905650.1">
    <property type="nucleotide sequence ID" value="XM_053047825.1"/>
</dbReference>
<accession>A0A086J4M7</accession>
<dbReference type="GeneID" id="77675143"/>
<evidence type="ECO:0000313" key="14">
    <source>
        <dbReference type="EMBL" id="KFG27095.1"/>
    </source>
</evidence>
<gene>
    <name evidence="14" type="ORF">NESG_00170</name>
</gene>
<dbReference type="SUPFAM" id="SSF56112">
    <property type="entry name" value="Protein kinase-like (PK-like)"/>
    <property type="match status" value="2"/>
</dbReference>
<dbReference type="PANTHER" id="PTHR45723">
    <property type="entry name" value="SERINE/THREONINE-PROTEIN KINASE RIO1"/>
    <property type="match status" value="1"/>
</dbReference>
<dbReference type="Proteomes" id="UP000054524">
    <property type="component" value="Unassembled WGS sequence"/>
</dbReference>
<evidence type="ECO:0000256" key="6">
    <source>
        <dbReference type="ARBA" id="ARBA00022741"/>
    </source>
</evidence>
<evidence type="ECO:0000256" key="5">
    <source>
        <dbReference type="ARBA" id="ARBA00022723"/>
    </source>
</evidence>
<evidence type="ECO:0000256" key="2">
    <source>
        <dbReference type="ARBA" id="ARBA00012513"/>
    </source>
</evidence>
<dbReference type="EMBL" id="AKIJ01000001">
    <property type="protein sequence ID" value="KFG27095.1"/>
    <property type="molecule type" value="Genomic_DNA"/>
</dbReference>
<protein>
    <recommendedName>
        <fullName evidence="2">non-specific serine/threonine protein kinase</fullName>
        <ecNumber evidence="2">2.7.11.1</ecNumber>
    </recommendedName>
</protein>
<evidence type="ECO:0000256" key="9">
    <source>
        <dbReference type="ARBA" id="ARBA00022842"/>
    </source>
</evidence>
<evidence type="ECO:0000256" key="10">
    <source>
        <dbReference type="ARBA" id="ARBA00047899"/>
    </source>
</evidence>
<dbReference type="AlphaFoldDB" id="A0A086J4M7"/>
<keyword evidence="7" id="KW-0418">Kinase</keyword>
<sequence>MEKYKESHKTEKRKRDIDDRKTVTTALDKKTLEILEKLLKQGMLLKMHGAVSVGKEACIYLATASPSIWSKLCKKEEVTDTRPIVVVIKIYKTSTMVFKDRERYVLGERRFRQYPRGNSRKLVKIWAEKEVRNLNRLQKAGIPSPRPLFLRRNILIMTMIGDSVQMQKSIKIDADSKPADAVSECNSDDELSGETLRRSGYSDESSSSKSDKTESLIFTSNEEEKNLCPTTDDESSEDGLADISITTSGSLSASTEDRKSVQEIKDSMIEDIDGKTEYFVPEGALTSSEEHEECSESMSSDSKNREDRPDIENSSLPSDCSEEESVSCKEESEESLYETVDCGSIGGIAPNLKNAGLRGERLQDAYSQVCQLIKKLYNESGLVHADLSEYNMLYWRDTVYIIDVSQSVERDHPNANEFLRMDIRNVNNYFSRLGAEVKDSYQMFRELVGSESILKSPTPEIEGDAGAAEAEGLQNMRILVRSTREREQPAVLSQSEKKARRKEVKEEKRKERENKISKKDKKMLSRKTRILRKSKNK</sequence>
<dbReference type="Gene3D" id="3.30.200.20">
    <property type="entry name" value="Phosphorylase Kinase, domain 1"/>
    <property type="match status" value="1"/>
</dbReference>
<comment type="catalytic activity">
    <reaction evidence="11">
        <text>L-seryl-[protein] + ATP = O-phospho-L-seryl-[protein] + ADP + H(+)</text>
        <dbReference type="Rhea" id="RHEA:17989"/>
        <dbReference type="Rhea" id="RHEA-COMP:9863"/>
        <dbReference type="Rhea" id="RHEA-COMP:11604"/>
        <dbReference type="ChEBI" id="CHEBI:15378"/>
        <dbReference type="ChEBI" id="CHEBI:29999"/>
        <dbReference type="ChEBI" id="CHEBI:30616"/>
        <dbReference type="ChEBI" id="CHEBI:83421"/>
        <dbReference type="ChEBI" id="CHEBI:456216"/>
        <dbReference type="EC" id="2.7.11.1"/>
    </reaction>
</comment>
<dbReference type="GO" id="GO:0005524">
    <property type="term" value="F:ATP binding"/>
    <property type="evidence" value="ECO:0007669"/>
    <property type="project" value="UniProtKB-KW"/>
</dbReference>
<dbReference type="HOGENOM" id="CLU_018693_3_1_1"/>
<feature type="compositionally biased region" description="Acidic residues" evidence="12">
    <location>
        <begin position="320"/>
        <end position="332"/>
    </location>
</feature>
<dbReference type="EC" id="2.7.11.1" evidence="2"/>
<feature type="region of interest" description="Disordered" evidence="12">
    <location>
        <begin position="285"/>
        <end position="332"/>
    </location>
</feature>
<evidence type="ECO:0000256" key="8">
    <source>
        <dbReference type="ARBA" id="ARBA00022840"/>
    </source>
</evidence>
<feature type="compositionally biased region" description="Basic residues" evidence="12">
    <location>
        <begin position="518"/>
        <end position="537"/>
    </location>
</feature>
<keyword evidence="6" id="KW-0547">Nucleotide-binding</keyword>
<evidence type="ECO:0000256" key="3">
    <source>
        <dbReference type="ARBA" id="ARBA00022527"/>
    </source>
</evidence>
<keyword evidence="5" id="KW-0479">Metal-binding</keyword>
<reference evidence="14 15" key="1">
    <citation type="journal article" date="2014" name="Genome Announc.">
        <title>Genome Sequence of the Microsporidian Species Nematocida sp1 Strain ERTm6 (ATCC PRA-372).</title>
        <authorList>
            <person name="Bakowski M.A."/>
            <person name="Priest M."/>
            <person name="Young S."/>
            <person name="Cuomo C.A."/>
            <person name="Troemel E.R."/>
        </authorList>
    </citation>
    <scope>NUCLEOTIDE SEQUENCE [LARGE SCALE GENOMIC DNA]</scope>
    <source>
        <strain evidence="14 15">ERTm6</strain>
    </source>
</reference>
<keyword evidence="4" id="KW-0808">Transferase</keyword>
<dbReference type="PROSITE" id="PS01245">
    <property type="entry name" value="RIO1"/>
    <property type="match status" value="1"/>
</dbReference>
<dbReference type="InterPro" id="IPR018934">
    <property type="entry name" value="RIO_dom"/>
</dbReference>
<organism evidence="14 15">
    <name type="scientific">Nematocida ausubeli (strain ATCC PRA-371 / ERTm2)</name>
    <name type="common">Nematode killer fungus</name>
    <dbReference type="NCBI Taxonomy" id="1913371"/>
    <lineage>
        <taxon>Eukaryota</taxon>
        <taxon>Fungi</taxon>
        <taxon>Fungi incertae sedis</taxon>
        <taxon>Microsporidia</taxon>
        <taxon>Nematocida</taxon>
    </lineage>
</organism>
<dbReference type="Gene3D" id="1.10.510.10">
    <property type="entry name" value="Transferase(Phosphotransferase) domain 1"/>
    <property type="match status" value="1"/>
</dbReference>
<feature type="compositionally biased region" description="Basic and acidic residues" evidence="12">
    <location>
        <begin position="503"/>
        <end position="517"/>
    </location>
</feature>
<keyword evidence="15" id="KW-1185">Reference proteome</keyword>